<keyword evidence="1" id="KW-0472">Membrane</keyword>
<dbReference type="KEGG" id="act:ACLA_077560"/>
<feature type="transmembrane region" description="Helical" evidence="1">
    <location>
        <begin position="25"/>
        <end position="48"/>
    </location>
</feature>
<dbReference type="PANTHER" id="PTHR39614:SF2">
    <property type="entry name" value="INTEGRAL MEMBRANE PROTEIN"/>
    <property type="match status" value="1"/>
</dbReference>
<dbReference type="OrthoDB" id="3918601at2759"/>
<dbReference type="STRING" id="344612.A1CLN0"/>
<keyword evidence="3" id="KW-1185">Reference proteome</keyword>
<sequence length="286" mass="31129">MPIATALPSGINGPPTVNRADNHSGLIVVITGFCLVLVISSLCARAFSSYKRHIVQRDDYGFGAVVVVALVQTSLVLAQVHYGWGTKEDTMSPREKITALKTQFARWQAITAMDIILESLLVLHSGHAICGIKISRRQKIVVFGTLSCRLILLPLAAIHLHYIQVQLDSVTPTLEGASATITAELYLALSVVCLVASFMKPVLAVYVDEYGIAYTDDVSPAQSKYRSHTSSGSGSRRLGTVDYNYCWQRMLDPPRSSVGNRIVKTVQISVSDGPIELPERQTGEIS</sequence>
<name>A1CLN0_ASPCL</name>
<dbReference type="Proteomes" id="UP000006701">
    <property type="component" value="Unassembled WGS sequence"/>
</dbReference>
<feature type="transmembrane region" description="Helical" evidence="1">
    <location>
        <begin position="60"/>
        <end position="84"/>
    </location>
</feature>
<keyword evidence="1" id="KW-1133">Transmembrane helix</keyword>
<dbReference type="eggNOG" id="ENOG502SPVV">
    <property type="taxonomic scope" value="Eukaryota"/>
</dbReference>
<feature type="transmembrane region" description="Helical" evidence="1">
    <location>
        <begin position="140"/>
        <end position="165"/>
    </location>
</feature>
<keyword evidence="1" id="KW-0812">Transmembrane</keyword>
<evidence type="ECO:0008006" key="4">
    <source>
        <dbReference type="Google" id="ProtNLM"/>
    </source>
</evidence>
<dbReference type="EMBL" id="DS027057">
    <property type="protein sequence ID" value="EAW09009.1"/>
    <property type="molecule type" value="Genomic_DNA"/>
</dbReference>
<dbReference type="GeneID" id="4702659"/>
<reference evidence="2 3" key="1">
    <citation type="journal article" date="2008" name="PLoS Genet.">
        <title>Genomic islands in the pathogenic filamentous fungus Aspergillus fumigatus.</title>
        <authorList>
            <person name="Fedorova N.D."/>
            <person name="Khaldi N."/>
            <person name="Joardar V.S."/>
            <person name="Maiti R."/>
            <person name="Amedeo P."/>
            <person name="Anderson M.J."/>
            <person name="Crabtree J."/>
            <person name="Silva J.C."/>
            <person name="Badger J.H."/>
            <person name="Albarraq A."/>
            <person name="Angiuoli S."/>
            <person name="Bussey H."/>
            <person name="Bowyer P."/>
            <person name="Cotty P.J."/>
            <person name="Dyer P.S."/>
            <person name="Egan A."/>
            <person name="Galens K."/>
            <person name="Fraser-Liggett C.M."/>
            <person name="Haas B.J."/>
            <person name="Inman J.M."/>
            <person name="Kent R."/>
            <person name="Lemieux S."/>
            <person name="Malavazi I."/>
            <person name="Orvis J."/>
            <person name="Roemer T."/>
            <person name="Ronning C.M."/>
            <person name="Sundaram J.P."/>
            <person name="Sutton G."/>
            <person name="Turner G."/>
            <person name="Venter J.C."/>
            <person name="White O.R."/>
            <person name="Whitty B.R."/>
            <person name="Youngman P."/>
            <person name="Wolfe K.H."/>
            <person name="Goldman G.H."/>
            <person name="Wortman J.R."/>
            <person name="Jiang B."/>
            <person name="Denning D.W."/>
            <person name="Nierman W.C."/>
        </authorList>
    </citation>
    <scope>NUCLEOTIDE SEQUENCE [LARGE SCALE GENOMIC DNA]</scope>
    <source>
        <strain evidence="3">ATCC 1007 / CBS 513.65 / DSM 816 / NCTC 3887 / NRRL 1</strain>
    </source>
</reference>
<evidence type="ECO:0000313" key="3">
    <source>
        <dbReference type="Proteomes" id="UP000006701"/>
    </source>
</evidence>
<proteinExistence type="predicted"/>
<gene>
    <name evidence="2" type="ORF">ACLA_077560</name>
</gene>
<organism evidence="2 3">
    <name type="scientific">Aspergillus clavatus (strain ATCC 1007 / CBS 513.65 / DSM 816 / NCTC 3887 / NRRL 1 / QM 1276 / 107)</name>
    <dbReference type="NCBI Taxonomy" id="344612"/>
    <lineage>
        <taxon>Eukaryota</taxon>
        <taxon>Fungi</taxon>
        <taxon>Dikarya</taxon>
        <taxon>Ascomycota</taxon>
        <taxon>Pezizomycotina</taxon>
        <taxon>Eurotiomycetes</taxon>
        <taxon>Eurotiomycetidae</taxon>
        <taxon>Eurotiales</taxon>
        <taxon>Aspergillaceae</taxon>
        <taxon>Aspergillus</taxon>
        <taxon>Aspergillus subgen. Fumigati</taxon>
    </lineage>
</organism>
<dbReference type="AlphaFoldDB" id="A1CLN0"/>
<dbReference type="OMA" id="CLVASFM"/>
<dbReference type="VEuPathDB" id="FungiDB:ACLA_077560"/>
<feature type="transmembrane region" description="Helical" evidence="1">
    <location>
        <begin position="104"/>
        <end position="128"/>
    </location>
</feature>
<dbReference type="HOGENOM" id="CLU_036632_1_1_1"/>
<protein>
    <recommendedName>
        <fullName evidence="4">Integral membrane protein</fullName>
    </recommendedName>
</protein>
<evidence type="ECO:0000313" key="2">
    <source>
        <dbReference type="EMBL" id="EAW09009.1"/>
    </source>
</evidence>
<evidence type="ECO:0000256" key="1">
    <source>
        <dbReference type="SAM" id="Phobius"/>
    </source>
</evidence>
<feature type="transmembrane region" description="Helical" evidence="1">
    <location>
        <begin position="185"/>
        <end position="207"/>
    </location>
</feature>
<accession>A1CLN0</accession>
<dbReference type="RefSeq" id="XP_001270435.1">
    <property type="nucleotide sequence ID" value="XM_001270434.1"/>
</dbReference>
<dbReference type="PANTHER" id="PTHR39614">
    <property type="entry name" value="INTEGRAL MEMBRANE PROTEIN"/>
    <property type="match status" value="1"/>
</dbReference>